<proteinExistence type="predicted"/>
<gene>
    <name evidence="1" type="ORF">AWN73_19220</name>
</gene>
<dbReference type="Proteomes" id="UP000238081">
    <property type="component" value="Unassembled WGS sequence"/>
</dbReference>
<protein>
    <submittedName>
        <fullName evidence="1">Uncharacterized protein</fullName>
    </submittedName>
</protein>
<sequence>MKSNNIAQSGILIALTLAVLYSTSLLPISTLSILTIASCLIPISIIRTSLKNTILVYLSCSILSFFLVPINISILYTLFFGIYGILKFFIEKMHNMVYEIILKLITFNVLMFVIYIIFNLFVGFKAEISLWLMILIAQAAFLLYDYALTLIISYFLNKVNKHL</sequence>
<evidence type="ECO:0000313" key="1">
    <source>
        <dbReference type="EMBL" id="PPV12364.1"/>
    </source>
</evidence>
<comment type="caution">
    <text evidence="1">The sequence shown here is derived from an EMBL/GenBank/DDBJ whole genome shotgun (WGS) entry which is preliminary data.</text>
</comment>
<reference evidence="1 2" key="1">
    <citation type="submission" date="2016-01" db="EMBL/GenBank/DDBJ databases">
        <title>Characterization of the Clostridium difficile lineages that are prevalent in Hong Kong and China.</title>
        <authorList>
            <person name="Kwok J.S.-L."/>
            <person name="Lam W.-Y."/>
            <person name="Ip M."/>
            <person name="Chan T.-F."/>
            <person name="Hawkey P.M."/>
            <person name="Tsui S.K.-W."/>
        </authorList>
    </citation>
    <scope>NUCLEOTIDE SEQUENCE [LARGE SCALE GENOMIC DNA]</scope>
    <source>
        <strain evidence="1 2">300064</strain>
    </source>
</reference>
<organism evidence="1 2">
    <name type="scientific">Clostridium butyricum</name>
    <dbReference type="NCBI Taxonomy" id="1492"/>
    <lineage>
        <taxon>Bacteria</taxon>
        <taxon>Bacillati</taxon>
        <taxon>Bacillota</taxon>
        <taxon>Clostridia</taxon>
        <taxon>Eubacteriales</taxon>
        <taxon>Clostridiaceae</taxon>
        <taxon>Clostridium</taxon>
    </lineage>
</organism>
<dbReference type="EMBL" id="LRDH01000149">
    <property type="protein sequence ID" value="PPV12364.1"/>
    <property type="molecule type" value="Genomic_DNA"/>
</dbReference>
<dbReference type="RefSeq" id="WP_027636863.1">
    <property type="nucleotide sequence ID" value="NZ_CP191154.1"/>
</dbReference>
<dbReference type="AlphaFoldDB" id="A0A2S7F651"/>
<name>A0A2S7F651_CLOBU</name>
<accession>A0A2S7F651</accession>
<evidence type="ECO:0000313" key="2">
    <source>
        <dbReference type="Proteomes" id="UP000238081"/>
    </source>
</evidence>